<feature type="compositionally biased region" description="Polar residues" evidence="6">
    <location>
        <begin position="54"/>
        <end position="73"/>
    </location>
</feature>
<evidence type="ECO:0000256" key="4">
    <source>
        <dbReference type="ARBA" id="ARBA00023180"/>
    </source>
</evidence>
<dbReference type="Pfam" id="PF12115">
    <property type="entry name" value="Salp15"/>
    <property type="match status" value="1"/>
</dbReference>
<evidence type="ECO:0000256" key="3">
    <source>
        <dbReference type="ARBA" id="ARBA00022729"/>
    </source>
</evidence>
<organism evidence="8">
    <name type="scientific">Ixodes ricinus</name>
    <name type="common">Common tick</name>
    <name type="synonym">Acarus ricinus</name>
    <dbReference type="NCBI Taxonomy" id="34613"/>
    <lineage>
        <taxon>Eukaryota</taxon>
        <taxon>Metazoa</taxon>
        <taxon>Ecdysozoa</taxon>
        <taxon>Arthropoda</taxon>
        <taxon>Chelicerata</taxon>
        <taxon>Arachnida</taxon>
        <taxon>Acari</taxon>
        <taxon>Parasitiformes</taxon>
        <taxon>Ixodida</taxon>
        <taxon>Ixodoidea</taxon>
        <taxon>Ixodidae</taxon>
        <taxon>Ixodinae</taxon>
        <taxon>Ixodes</taxon>
    </lineage>
</organism>
<keyword evidence="2" id="KW-0964">Secreted</keyword>
<dbReference type="AlphaFoldDB" id="A0A0K8R962"/>
<keyword evidence="3 7" id="KW-0732">Signal</keyword>
<accession>A0A0K8R962</accession>
<dbReference type="GO" id="GO:0005576">
    <property type="term" value="C:extracellular region"/>
    <property type="evidence" value="ECO:0007669"/>
    <property type="project" value="UniProtKB-SubCell"/>
</dbReference>
<protein>
    <submittedName>
        <fullName evidence="8">Putative ixodes 8-cys protein</fullName>
    </submittedName>
</protein>
<feature type="chain" id="PRO_5005516369" evidence="7">
    <location>
        <begin position="23"/>
        <end position="172"/>
    </location>
</feature>
<evidence type="ECO:0000313" key="8">
    <source>
        <dbReference type="EMBL" id="JAA67665.1"/>
    </source>
</evidence>
<name>A0A0K8R962_IXORI</name>
<feature type="region of interest" description="Disordered" evidence="6">
    <location>
        <begin position="25"/>
        <end position="85"/>
    </location>
</feature>
<feature type="signal peptide" evidence="7">
    <location>
        <begin position="1"/>
        <end position="22"/>
    </location>
</feature>
<evidence type="ECO:0000256" key="5">
    <source>
        <dbReference type="ARBA" id="ARBA00034321"/>
    </source>
</evidence>
<dbReference type="InterPro" id="IPR021971">
    <property type="entry name" value="Salp15"/>
</dbReference>
<evidence type="ECO:0000256" key="6">
    <source>
        <dbReference type="SAM" id="MobiDB-lite"/>
    </source>
</evidence>
<evidence type="ECO:0000256" key="7">
    <source>
        <dbReference type="SAM" id="SignalP"/>
    </source>
</evidence>
<evidence type="ECO:0000256" key="2">
    <source>
        <dbReference type="ARBA" id="ARBA00022525"/>
    </source>
</evidence>
<sequence length="172" mass="18355">MFKLKFFILFVLAGLCFGDTSASETGATSSGETVGGSSGNEASSGTKKEEQDSETSNGSETSDGNENNAQTSEGQKKNEDKKLGDHLPGFIGNDTDKVSYLDKLLSVCNTKHRLYKINKVNITFENCTFVCLSEGITATNQEERIPTGLLCNSGGRKCPKEGPCPEPPLPSC</sequence>
<reference evidence="8" key="1">
    <citation type="submission" date="2012-12" db="EMBL/GenBank/DDBJ databases">
        <title>Identification and characterization of a phenylalanine ammonia-lyase gene family in Isatis indigotica Fort.</title>
        <authorList>
            <person name="Liu Q."/>
            <person name="Chen J."/>
            <person name="Zhou X."/>
            <person name="Di P."/>
            <person name="Xiao Y."/>
            <person name="Xuan H."/>
            <person name="Zhang L."/>
            <person name="Chen W."/>
        </authorList>
    </citation>
    <scope>NUCLEOTIDE SEQUENCE</scope>
    <source>
        <tissue evidence="8">Salivary gland</tissue>
    </source>
</reference>
<proteinExistence type="evidence at transcript level"/>
<evidence type="ECO:0000256" key="1">
    <source>
        <dbReference type="ARBA" id="ARBA00004613"/>
    </source>
</evidence>
<keyword evidence="4" id="KW-0325">Glycoprotein</keyword>
<comment type="subcellular location">
    <subcellularLocation>
        <location evidence="1">Secreted</location>
    </subcellularLocation>
</comment>
<dbReference type="EMBL" id="GADI01006143">
    <property type="protein sequence ID" value="JAA67665.1"/>
    <property type="molecule type" value="mRNA"/>
</dbReference>
<comment type="similarity">
    <text evidence="5">Belongs to the salp15 family.</text>
</comment>
<feature type="compositionally biased region" description="Basic and acidic residues" evidence="6">
    <location>
        <begin position="74"/>
        <end position="85"/>
    </location>
</feature>